<name>A0ABV4FKZ3_9BRAD</name>
<keyword evidence="2 6" id="KW-0238">DNA-binding</keyword>
<proteinExistence type="predicted"/>
<keyword evidence="1" id="KW-0805">Transcription regulation</keyword>
<sequence length="172" mass="19851">MRRSSKDATRPNSGESADRARDVLGGTEVRIAYKMGYVLNFYREPSFRKIEMELGITRPEIVTLIFLSFREGVTASEICEFSGHLKANISRGIIALEKKKLLRRDVDKNDNRRQRLYLTPAGRTLYARYIPTLRERERAMLSCLSVSERKVFEGLLDKLAEHVPQWTALDEL</sequence>
<accession>A0ABV4FKZ3</accession>
<keyword evidence="3" id="KW-0804">Transcription</keyword>
<feature type="region of interest" description="Disordered" evidence="4">
    <location>
        <begin position="1"/>
        <end position="20"/>
    </location>
</feature>
<dbReference type="InterPro" id="IPR000835">
    <property type="entry name" value="HTH_MarR-typ"/>
</dbReference>
<dbReference type="Pfam" id="PF12802">
    <property type="entry name" value="MarR_2"/>
    <property type="match status" value="1"/>
</dbReference>
<evidence type="ECO:0000259" key="5">
    <source>
        <dbReference type="PROSITE" id="PS50995"/>
    </source>
</evidence>
<dbReference type="PROSITE" id="PS50995">
    <property type="entry name" value="HTH_MARR_2"/>
    <property type="match status" value="1"/>
</dbReference>
<evidence type="ECO:0000313" key="7">
    <source>
        <dbReference type="Proteomes" id="UP001565369"/>
    </source>
</evidence>
<reference evidence="6 7" key="1">
    <citation type="submission" date="2024-07" db="EMBL/GenBank/DDBJ databases">
        <title>Genomic Encyclopedia of Type Strains, Phase V (KMG-V): Genome sequencing to study the core and pangenomes of soil and plant-associated prokaryotes.</title>
        <authorList>
            <person name="Whitman W."/>
        </authorList>
    </citation>
    <scope>NUCLEOTIDE SEQUENCE [LARGE SCALE GENOMIC DNA]</scope>
    <source>
        <strain evidence="6 7">USDA 152</strain>
    </source>
</reference>
<dbReference type="InterPro" id="IPR036388">
    <property type="entry name" value="WH-like_DNA-bd_sf"/>
</dbReference>
<dbReference type="InterPro" id="IPR052067">
    <property type="entry name" value="Metal_resp_HTH_trans_reg"/>
</dbReference>
<dbReference type="EMBL" id="JBGBZJ010000003">
    <property type="protein sequence ID" value="MEY9452248.1"/>
    <property type="molecule type" value="Genomic_DNA"/>
</dbReference>
<dbReference type="Gene3D" id="1.10.10.10">
    <property type="entry name" value="Winged helix-like DNA-binding domain superfamily/Winged helix DNA-binding domain"/>
    <property type="match status" value="1"/>
</dbReference>
<evidence type="ECO:0000256" key="4">
    <source>
        <dbReference type="SAM" id="MobiDB-lite"/>
    </source>
</evidence>
<dbReference type="GO" id="GO:0003677">
    <property type="term" value="F:DNA binding"/>
    <property type="evidence" value="ECO:0007669"/>
    <property type="project" value="UniProtKB-KW"/>
</dbReference>
<dbReference type="Proteomes" id="UP001565369">
    <property type="component" value="Unassembled WGS sequence"/>
</dbReference>
<evidence type="ECO:0000313" key="6">
    <source>
        <dbReference type="EMBL" id="MEY9452248.1"/>
    </source>
</evidence>
<keyword evidence="7" id="KW-1185">Reference proteome</keyword>
<dbReference type="SUPFAM" id="SSF46785">
    <property type="entry name" value="Winged helix' DNA-binding domain"/>
    <property type="match status" value="1"/>
</dbReference>
<protein>
    <submittedName>
        <fullName evidence="6">DNA-binding MarR family transcriptional regulator</fullName>
    </submittedName>
</protein>
<dbReference type="RefSeq" id="WP_240536470.1">
    <property type="nucleotide sequence ID" value="NZ_AP021854.1"/>
</dbReference>
<evidence type="ECO:0000256" key="3">
    <source>
        <dbReference type="ARBA" id="ARBA00023163"/>
    </source>
</evidence>
<dbReference type="SMART" id="SM00347">
    <property type="entry name" value="HTH_MARR"/>
    <property type="match status" value="1"/>
</dbReference>
<evidence type="ECO:0000256" key="2">
    <source>
        <dbReference type="ARBA" id="ARBA00023125"/>
    </source>
</evidence>
<dbReference type="PANTHER" id="PTHR35790">
    <property type="entry name" value="HTH-TYPE TRANSCRIPTIONAL REGULATOR PCHR"/>
    <property type="match status" value="1"/>
</dbReference>
<evidence type="ECO:0000256" key="1">
    <source>
        <dbReference type="ARBA" id="ARBA00023015"/>
    </source>
</evidence>
<dbReference type="InterPro" id="IPR036390">
    <property type="entry name" value="WH_DNA-bd_sf"/>
</dbReference>
<dbReference type="GeneID" id="92964688"/>
<organism evidence="6 7">
    <name type="scientific">Bradyrhizobium ottawaense</name>
    <dbReference type="NCBI Taxonomy" id="931866"/>
    <lineage>
        <taxon>Bacteria</taxon>
        <taxon>Pseudomonadati</taxon>
        <taxon>Pseudomonadota</taxon>
        <taxon>Alphaproteobacteria</taxon>
        <taxon>Hyphomicrobiales</taxon>
        <taxon>Nitrobacteraceae</taxon>
        <taxon>Bradyrhizobium</taxon>
    </lineage>
</organism>
<dbReference type="PRINTS" id="PR00598">
    <property type="entry name" value="HTHMARR"/>
</dbReference>
<gene>
    <name evidence="6" type="ORF">ABIG07_001196</name>
</gene>
<feature type="domain" description="HTH marR-type" evidence="5">
    <location>
        <begin position="28"/>
        <end position="161"/>
    </location>
</feature>
<comment type="caution">
    <text evidence="6">The sequence shown here is derived from an EMBL/GenBank/DDBJ whole genome shotgun (WGS) entry which is preliminary data.</text>
</comment>
<dbReference type="PANTHER" id="PTHR35790:SF4">
    <property type="entry name" value="HTH-TYPE TRANSCRIPTIONAL REGULATOR PCHR"/>
    <property type="match status" value="1"/>
</dbReference>